<protein>
    <submittedName>
        <fullName evidence="1">Uncharacterized protein</fullName>
    </submittedName>
</protein>
<sequence>MTFDREAYFKAVFESLKILKDKKVELPKAGEQERYPLTAVDLSENMNMLINRKGHIDKNKLTYIMNSKVLGQMIRLDMSGTSHIGFDGEDIPTPHVHIFDEAYNQGRIAVPLSEICNTPLGEELIESLFFFLEYNNVSMDEVTSQLLLIEFD</sequence>
<evidence type="ECO:0000313" key="2">
    <source>
        <dbReference type="Proteomes" id="UP000181969"/>
    </source>
</evidence>
<name>A0A1I4GH97_9LACT</name>
<gene>
    <name evidence="1" type="ORF">SAMN05216438_10448</name>
</gene>
<dbReference type="AlphaFoldDB" id="A0A1I4GH97"/>
<reference evidence="1 2" key="1">
    <citation type="submission" date="2016-10" db="EMBL/GenBank/DDBJ databases">
        <authorList>
            <person name="de Groot N.N."/>
        </authorList>
    </citation>
    <scope>NUCLEOTIDE SEQUENCE [LARGE SCALE GENOMIC DNA]</scope>
    <source>
        <strain evidence="1 2">M79</strain>
    </source>
</reference>
<evidence type="ECO:0000313" key="1">
    <source>
        <dbReference type="EMBL" id="SFL29444.1"/>
    </source>
</evidence>
<dbReference type="Pfam" id="PF22398">
    <property type="entry name" value="DUF6978"/>
    <property type="match status" value="1"/>
</dbReference>
<organism evidence="1 2">
    <name type="scientific">Lactococcus garvieae</name>
    <dbReference type="NCBI Taxonomy" id="1363"/>
    <lineage>
        <taxon>Bacteria</taxon>
        <taxon>Bacillati</taxon>
        <taxon>Bacillota</taxon>
        <taxon>Bacilli</taxon>
        <taxon>Lactobacillales</taxon>
        <taxon>Streptococcaceae</taxon>
        <taxon>Lactococcus</taxon>
    </lineage>
</organism>
<accession>A0A1I4GH97</accession>
<dbReference type="EMBL" id="FOTJ01000004">
    <property type="protein sequence ID" value="SFL29444.1"/>
    <property type="molecule type" value="Genomic_DNA"/>
</dbReference>
<dbReference type="InterPro" id="IPR053916">
    <property type="entry name" value="DUF6978"/>
</dbReference>
<dbReference type="RefSeq" id="WP_081354022.1">
    <property type="nucleotide sequence ID" value="NZ_FOTJ01000004.1"/>
</dbReference>
<proteinExistence type="predicted"/>
<dbReference type="Proteomes" id="UP000181969">
    <property type="component" value="Unassembled WGS sequence"/>
</dbReference>